<evidence type="ECO:0000259" key="2">
    <source>
        <dbReference type="SMART" id="SM00776"/>
    </source>
</evidence>
<dbReference type="InterPro" id="IPR013222">
    <property type="entry name" value="Glyco_hyd_98_carb-bd"/>
</dbReference>
<dbReference type="Gene3D" id="2.60.120.430">
    <property type="entry name" value="Galactose-binding lectin"/>
    <property type="match status" value="1"/>
</dbReference>
<feature type="region of interest" description="Disordered" evidence="1">
    <location>
        <begin position="1"/>
        <end position="20"/>
    </location>
</feature>
<proteinExistence type="predicted"/>
<dbReference type="InterPro" id="IPR021720">
    <property type="entry name" value="Malectin_dom"/>
</dbReference>
<dbReference type="RefSeq" id="WP_184027454.1">
    <property type="nucleotide sequence ID" value="NZ_JACHFN010000004.1"/>
</dbReference>
<dbReference type="Gene3D" id="2.60.120.1060">
    <property type="entry name" value="NPCBM/NEW2 domain"/>
    <property type="match status" value="1"/>
</dbReference>
<dbReference type="PANTHER" id="PTHR46773">
    <property type="match status" value="1"/>
</dbReference>
<dbReference type="SMART" id="SM00612">
    <property type="entry name" value="Kelch"/>
    <property type="match status" value="4"/>
</dbReference>
<feature type="domain" description="Glycosyl hydrolase family 98 putative carbohydrate-binding module" evidence="2">
    <location>
        <begin position="76"/>
        <end position="222"/>
    </location>
</feature>
<dbReference type="InterPro" id="IPR013783">
    <property type="entry name" value="Ig-like_fold"/>
</dbReference>
<dbReference type="SMART" id="SM00776">
    <property type="entry name" value="NPCBM"/>
    <property type="match status" value="1"/>
</dbReference>
<dbReference type="SUPFAM" id="SSF49785">
    <property type="entry name" value="Galactose-binding domain-like"/>
    <property type="match status" value="2"/>
</dbReference>
<evidence type="ECO:0000256" key="1">
    <source>
        <dbReference type="SAM" id="MobiDB-lite"/>
    </source>
</evidence>
<name>A0A7W8GF43_9DEIO</name>
<dbReference type="Pfam" id="PF24681">
    <property type="entry name" value="Kelch_KLHDC2_KLHL20_DRC7"/>
    <property type="match status" value="1"/>
</dbReference>
<feature type="compositionally biased region" description="Basic and acidic residues" evidence="1">
    <location>
        <begin position="97"/>
        <end position="113"/>
    </location>
</feature>
<dbReference type="InterPro" id="IPR006652">
    <property type="entry name" value="Kelch_1"/>
</dbReference>
<reference evidence="3 4" key="1">
    <citation type="submission" date="2020-08" db="EMBL/GenBank/DDBJ databases">
        <title>Genomic Encyclopedia of Type Strains, Phase IV (KMG-IV): sequencing the most valuable type-strain genomes for metagenomic binning, comparative biology and taxonomic classification.</title>
        <authorList>
            <person name="Goeker M."/>
        </authorList>
    </citation>
    <scope>NUCLEOTIDE SEQUENCE [LARGE SCALE GENOMIC DNA]</scope>
    <source>
        <strain evidence="3 4">DSM 101791</strain>
    </source>
</reference>
<dbReference type="Pfam" id="PF08305">
    <property type="entry name" value="NPCBM"/>
    <property type="match status" value="1"/>
</dbReference>
<dbReference type="EMBL" id="JACHFN010000004">
    <property type="protein sequence ID" value="MBB5234091.1"/>
    <property type="molecule type" value="Genomic_DNA"/>
</dbReference>
<evidence type="ECO:0000313" key="3">
    <source>
        <dbReference type="EMBL" id="MBB5234091.1"/>
    </source>
</evidence>
<organism evidence="3 4">
    <name type="scientific">Deinococcus budaensis</name>
    <dbReference type="NCBI Taxonomy" id="1665626"/>
    <lineage>
        <taxon>Bacteria</taxon>
        <taxon>Thermotogati</taxon>
        <taxon>Deinococcota</taxon>
        <taxon>Deinococci</taxon>
        <taxon>Deinococcales</taxon>
        <taxon>Deinococcaceae</taxon>
        <taxon>Deinococcus</taxon>
    </lineage>
</organism>
<dbReference type="NCBIfam" id="NF012200">
    <property type="entry name" value="choice_anch_D"/>
    <property type="match status" value="1"/>
</dbReference>
<keyword evidence="4" id="KW-1185">Reference proteome</keyword>
<dbReference type="SUPFAM" id="SSF117281">
    <property type="entry name" value="Kelch motif"/>
    <property type="match status" value="1"/>
</dbReference>
<protein>
    <recommendedName>
        <fullName evidence="2">Glycosyl hydrolase family 98 putative carbohydrate-binding module domain-containing protein</fullName>
    </recommendedName>
</protein>
<accession>A0A7W8GF43</accession>
<dbReference type="PANTHER" id="PTHR46773:SF5">
    <property type="entry name" value="OS04G0487100 PROTEIN"/>
    <property type="match status" value="1"/>
</dbReference>
<dbReference type="InterPro" id="IPR008979">
    <property type="entry name" value="Galactose-bd-like_sf"/>
</dbReference>
<dbReference type="AlphaFoldDB" id="A0A7W8GF43"/>
<dbReference type="Gene3D" id="2.60.40.10">
    <property type="entry name" value="Immunoglobulins"/>
    <property type="match status" value="1"/>
</dbReference>
<dbReference type="PROSITE" id="PS51257">
    <property type="entry name" value="PROKAR_LIPOPROTEIN"/>
    <property type="match status" value="1"/>
</dbReference>
<dbReference type="Pfam" id="PF11721">
    <property type="entry name" value="Malectin"/>
    <property type="match status" value="1"/>
</dbReference>
<feature type="compositionally biased region" description="Pro residues" evidence="1">
    <location>
        <begin position="1"/>
        <end position="12"/>
    </location>
</feature>
<dbReference type="InterPro" id="IPR038637">
    <property type="entry name" value="NPCBM_sf"/>
</dbReference>
<comment type="caution">
    <text evidence="3">The sequence shown here is derived from an EMBL/GenBank/DDBJ whole genome shotgun (WGS) entry which is preliminary data.</text>
</comment>
<feature type="region of interest" description="Disordered" evidence="1">
    <location>
        <begin position="93"/>
        <end position="115"/>
    </location>
</feature>
<evidence type="ECO:0000313" key="4">
    <source>
        <dbReference type="Proteomes" id="UP000525389"/>
    </source>
</evidence>
<dbReference type="InterPro" id="IPR015915">
    <property type="entry name" value="Kelch-typ_b-propeller"/>
</dbReference>
<dbReference type="InterPro" id="IPR053256">
    <property type="entry name" value="Kelch_repeat-containing"/>
</dbReference>
<dbReference type="Proteomes" id="UP000525389">
    <property type="component" value="Unassembled WGS sequence"/>
</dbReference>
<dbReference type="Pfam" id="PF01344">
    <property type="entry name" value="Kelch_1"/>
    <property type="match status" value="1"/>
</dbReference>
<sequence length="1006" mass="104194">MKRVPNPAPVSRPRPVSRGRPGWRAVAVAALLVGCAQPAPLAPAPGAADLPEFVYDGQDHSWSSAGGTALTPLVLNPGDNTLSYESWTAASNGWGPIERDRSNGERSPGDGRPLRIGGETFERGFGVHAGSSMTFDLGGQCSTFTASVGVDDEVGSRGSVVFQVWNGTATKLFESGVMRGSDPPRSLSVPVEGVTDLRLVVTDAGDGLNYDHADWAGAMVRSCGGTGSADAIRINAGGPTQTVGGVTWLGCESLADCRGYVRGGFAYGEDDEIAGVAAPASAALYQTEWTGGQTSGVPAGESAFAFAVPLPSGEYQVRLHFAELNKGAPGQRLFDVNLEGGAAELQDFDVFREAGGAGRAIVRTLPVTVRDGELNIDFVRGVENAKVSGIEILARAAAPAQRGEIDLNGAELVFSGVVNRAGSPQTVTLRNLGQGELRVGSLTLTGEHASAFRLVNAPAAPLTLPPGQSVTLGVAFAPGNLTGALRAELRIESDDADEGTRTLSLSGLSARGEQGDQEPPLAQIVQALGFGINVGSSSLILGTGAAPLGDEVLAGLFVKAGPGPVTLRPVARYSPDDLLPFGYYTPGSSGPALREVAVIARGGEQQLNPPVVAGGQDTFDPGSEAFGLYVGATSYAPRNNYTQDALNSGGPVRHAARVYPLKDRAGRVLANQYLVGFEPAVNGDYQDYVFVVGNVKPAAAPQAPSALRWTPRADSPAAVSEAQGLAVNGRLYVFGGFDGSLRAGTRSYAYDPAADRWAAVAPLPEPLTHSAVAADGETVYVAGGFVGNHPGPQTNHVWKYDTASDTWSAGPPLPGARGGGAMARLGRELHFFGGVERDPGNPDIYRRDSPEHWVLDLDGGAGWRAAAPLPNPRNHLAGVALGGALYAIGGQHLGDEDRGNQSAVHRYDPATDRWTPRASLPLPLGHVNASTLVWNGRIVVVAGVTQDSAEVGTVFEYDPAADRWAELTPLPAARQSPVADVIGGGLIVTTGSLPSGAKATTWSGSR</sequence>
<gene>
    <name evidence="3" type="ORF">HNQ09_001529</name>
</gene>
<dbReference type="Gene3D" id="2.120.10.80">
    <property type="entry name" value="Kelch-type beta propeller"/>
    <property type="match status" value="2"/>
</dbReference>